<keyword evidence="4" id="KW-0813">Transport</keyword>
<evidence type="ECO:0000256" key="7">
    <source>
        <dbReference type="SAM" id="MobiDB-lite"/>
    </source>
</evidence>
<dbReference type="NCBIfam" id="TIGR01147">
    <property type="entry name" value="V_ATP_synt_G"/>
    <property type="match status" value="1"/>
</dbReference>
<dbReference type="FunFam" id="1.20.5.2950:FF:000001">
    <property type="entry name" value="V-type proton ATPase subunit G"/>
    <property type="match status" value="1"/>
</dbReference>
<name>A0AAV6JWC1_9ERIC</name>
<reference evidence="8 9" key="1">
    <citation type="submission" date="2020-08" db="EMBL/GenBank/DDBJ databases">
        <title>Plant Genome Project.</title>
        <authorList>
            <person name="Zhang R.-G."/>
        </authorList>
    </citation>
    <scope>NUCLEOTIDE SEQUENCE [LARGE SCALE GENOMIC DNA]</scope>
    <source>
        <strain evidence="8">WSP0</strain>
        <tissue evidence="8">Leaf</tissue>
    </source>
</reference>
<evidence type="ECO:0000256" key="3">
    <source>
        <dbReference type="ARBA" id="ARBA00011196"/>
    </source>
</evidence>
<dbReference type="EMBL" id="JACTNZ010000006">
    <property type="protein sequence ID" value="KAG5544427.1"/>
    <property type="molecule type" value="Genomic_DNA"/>
</dbReference>
<gene>
    <name evidence="8" type="ORF">RHGRI_016999</name>
</gene>
<organism evidence="8 9">
    <name type="scientific">Rhododendron griersonianum</name>
    <dbReference type="NCBI Taxonomy" id="479676"/>
    <lineage>
        <taxon>Eukaryota</taxon>
        <taxon>Viridiplantae</taxon>
        <taxon>Streptophyta</taxon>
        <taxon>Embryophyta</taxon>
        <taxon>Tracheophyta</taxon>
        <taxon>Spermatophyta</taxon>
        <taxon>Magnoliopsida</taxon>
        <taxon>eudicotyledons</taxon>
        <taxon>Gunneridae</taxon>
        <taxon>Pentapetalae</taxon>
        <taxon>asterids</taxon>
        <taxon>Ericales</taxon>
        <taxon>Ericaceae</taxon>
        <taxon>Ericoideae</taxon>
        <taxon>Rhodoreae</taxon>
        <taxon>Rhododendron</taxon>
    </lineage>
</organism>
<evidence type="ECO:0008006" key="10">
    <source>
        <dbReference type="Google" id="ProtNLM"/>
    </source>
</evidence>
<keyword evidence="6" id="KW-0406">Ion transport</keyword>
<accession>A0AAV6JWC1</accession>
<keyword evidence="9" id="KW-1185">Reference proteome</keyword>
<evidence type="ECO:0000256" key="2">
    <source>
        <dbReference type="ARBA" id="ARBA00010066"/>
    </source>
</evidence>
<evidence type="ECO:0000313" key="8">
    <source>
        <dbReference type="EMBL" id="KAG5544427.1"/>
    </source>
</evidence>
<comment type="subunit">
    <text evidence="3">V-ATPase is a heteromultimeric enzyme composed of a peripheral catalytic V1 complex (components A to H) attached to an integral membrane V0 proton pore complex (components: a, c, c', c'' and d).</text>
</comment>
<dbReference type="GO" id="GO:0046961">
    <property type="term" value="F:proton-transporting ATPase activity, rotational mechanism"/>
    <property type="evidence" value="ECO:0007669"/>
    <property type="project" value="InterPro"/>
</dbReference>
<proteinExistence type="inferred from homology"/>
<dbReference type="Pfam" id="PF03179">
    <property type="entry name" value="V-ATPase_G"/>
    <property type="match status" value="1"/>
</dbReference>
<evidence type="ECO:0000256" key="5">
    <source>
        <dbReference type="ARBA" id="ARBA00022781"/>
    </source>
</evidence>
<evidence type="ECO:0000256" key="1">
    <source>
        <dbReference type="ARBA" id="ARBA00003847"/>
    </source>
</evidence>
<dbReference type="GO" id="GO:0016887">
    <property type="term" value="F:ATP hydrolysis activity"/>
    <property type="evidence" value="ECO:0007669"/>
    <property type="project" value="TreeGrafter"/>
</dbReference>
<keyword evidence="5" id="KW-0375">Hydrogen ion transport</keyword>
<dbReference type="PANTHER" id="PTHR12713">
    <property type="entry name" value="VACUOLAR ATP SYNTHASE SUBUNIT G"/>
    <property type="match status" value="1"/>
</dbReference>
<dbReference type="AlphaFoldDB" id="A0AAV6JWC1"/>
<protein>
    <recommendedName>
        <fullName evidence="10">V-type proton ATPase subunit G</fullName>
    </recommendedName>
</protein>
<evidence type="ECO:0000256" key="4">
    <source>
        <dbReference type="ARBA" id="ARBA00022448"/>
    </source>
</evidence>
<dbReference type="Gene3D" id="1.20.5.2950">
    <property type="match status" value="1"/>
</dbReference>
<dbReference type="Proteomes" id="UP000823749">
    <property type="component" value="Chromosome 6"/>
</dbReference>
<comment type="function">
    <text evidence="1">Catalytic subunit of the peripheral V1 complex of vacuolar ATPase (V-ATPase). V-ATPase is responsible for acidifying a variety of intracellular compartments in eukaryotic cells.</text>
</comment>
<feature type="region of interest" description="Disordered" evidence="7">
    <location>
        <begin position="1"/>
        <end position="61"/>
    </location>
</feature>
<comment type="caution">
    <text evidence="8">The sequence shown here is derived from an EMBL/GenBank/DDBJ whole genome shotgun (WGS) entry which is preliminary data.</text>
</comment>
<evidence type="ECO:0000313" key="9">
    <source>
        <dbReference type="Proteomes" id="UP000823749"/>
    </source>
</evidence>
<feature type="compositionally biased region" description="Basic and acidic residues" evidence="7">
    <location>
        <begin position="16"/>
        <end position="51"/>
    </location>
</feature>
<dbReference type="InterPro" id="IPR005124">
    <property type="entry name" value="V-ATPase_G"/>
</dbReference>
<sequence length="229" mass="25982">MLRMMKNLHNPSMQGKVREATKGCAGDENKGRRERRGEIDASEAKVPRPEQRGTVAPCHSANPEASLLGYWRGPPKTEPHQEQLTVICWEEKRTNLYGSFFKVTQLPMDSMKGQGGIQMLLTAEQEAQQIVTAARNLKLTRLKQAKDEAEKEVSNYRSHLDAEFKNKIAEVVYSNIIYLHYTQFIISCASLFRLEEETEMKIRDLKDTASRVSPDIVGMLIKNVTAVKT</sequence>
<evidence type="ECO:0000256" key="6">
    <source>
        <dbReference type="ARBA" id="ARBA00023065"/>
    </source>
</evidence>
<dbReference type="PANTHER" id="PTHR12713:SF27">
    <property type="entry name" value="V-TYPE PROTON ATPASE SUBUNIT G3"/>
    <property type="match status" value="1"/>
</dbReference>
<dbReference type="GO" id="GO:0000221">
    <property type="term" value="C:vacuolar proton-transporting V-type ATPase, V1 domain"/>
    <property type="evidence" value="ECO:0007669"/>
    <property type="project" value="TreeGrafter"/>
</dbReference>
<comment type="similarity">
    <text evidence="2">Belongs to the V-ATPase G subunit family.</text>
</comment>